<dbReference type="PANTHER" id="PTHR14614:SF161">
    <property type="match status" value="1"/>
</dbReference>
<dbReference type="SUPFAM" id="SSF53335">
    <property type="entry name" value="S-adenosyl-L-methionine-dependent methyltransferases"/>
    <property type="match status" value="1"/>
</dbReference>
<dbReference type="EMBL" id="OZ037952">
    <property type="protein sequence ID" value="CAL1717095.1"/>
    <property type="molecule type" value="Genomic_DNA"/>
</dbReference>
<dbReference type="Gene3D" id="3.40.50.150">
    <property type="entry name" value="Vaccinia Virus protein VP39"/>
    <property type="match status" value="1"/>
</dbReference>
<dbReference type="Pfam" id="PF10294">
    <property type="entry name" value="Methyltransf_16"/>
    <property type="match status" value="1"/>
</dbReference>
<sequence length="294" mass="32541">MGNPNFPPNLDIRPSILSEGIAKFVFGTHAQANAIRTYGIAGRVWEAAYVLKRYIHGDDQYIFDPPFFSADDFDSRLLLLELGSGTGIIASEIAQHLAGRQDIIVATDLPEVCPLLEKNLLPANDNDTFLTPSVFVHPLAWGDIKHTRDLHQKVFNLHGHLGTNTQLTHIVCSDLVRSLSKETPFWSAFGLWFSFEPVLVKQKPSRTSDHANAPDIVDRSEGAREGLEDWHIYGAEVDDDSPTFVFVGHRRPQSASWKIPENDEDLLGGVGAWGTSARKSDDTFESLLLLNVGG</sequence>
<evidence type="ECO:0000313" key="1">
    <source>
        <dbReference type="EMBL" id="CAL1717095.1"/>
    </source>
</evidence>
<proteinExistence type="predicted"/>
<evidence type="ECO:0008006" key="3">
    <source>
        <dbReference type="Google" id="ProtNLM"/>
    </source>
</evidence>
<dbReference type="InterPro" id="IPR019410">
    <property type="entry name" value="Methyltransf_16"/>
</dbReference>
<reference evidence="2" key="1">
    <citation type="submission" date="2024-04" db="EMBL/GenBank/DDBJ databases">
        <authorList>
            <person name="Shaw F."/>
            <person name="Minotto A."/>
        </authorList>
    </citation>
    <scope>NUCLEOTIDE SEQUENCE [LARGE SCALE GENOMIC DNA]</scope>
</reference>
<name>A0ABP1EAQ7_9APHY</name>
<dbReference type="Proteomes" id="UP001497453">
    <property type="component" value="Chromosome 9"/>
</dbReference>
<dbReference type="InterPro" id="IPR029063">
    <property type="entry name" value="SAM-dependent_MTases_sf"/>
</dbReference>
<dbReference type="PANTHER" id="PTHR14614">
    <property type="entry name" value="HEPATOCELLULAR CARCINOMA-ASSOCIATED ANTIGEN"/>
    <property type="match status" value="1"/>
</dbReference>
<accession>A0ABP1EAQ7</accession>
<organism evidence="1 2">
    <name type="scientific">Somion occarium</name>
    <dbReference type="NCBI Taxonomy" id="3059160"/>
    <lineage>
        <taxon>Eukaryota</taxon>
        <taxon>Fungi</taxon>
        <taxon>Dikarya</taxon>
        <taxon>Basidiomycota</taxon>
        <taxon>Agaricomycotina</taxon>
        <taxon>Agaricomycetes</taxon>
        <taxon>Polyporales</taxon>
        <taxon>Cerrenaceae</taxon>
        <taxon>Somion</taxon>
    </lineage>
</organism>
<keyword evidence="2" id="KW-1185">Reference proteome</keyword>
<protein>
    <recommendedName>
        <fullName evidence="3">Methyltransferase domain-containing protein</fullName>
    </recommendedName>
</protein>
<gene>
    <name evidence="1" type="ORF">GFSPODELE1_LOCUS11048</name>
</gene>
<evidence type="ECO:0000313" key="2">
    <source>
        <dbReference type="Proteomes" id="UP001497453"/>
    </source>
</evidence>